<evidence type="ECO:0000256" key="1">
    <source>
        <dbReference type="ARBA" id="ARBA00004141"/>
    </source>
</evidence>
<evidence type="ECO:0000256" key="2">
    <source>
        <dbReference type="ARBA" id="ARBA00008707"/>
    </source>
</evidence>
<evidence type="ECO:0000256" key="3">
    <source>
        <dbReference type="ARBA" id="ARBA00022692"/>
    </source>
</evidence>
<comment type="similarity">
    <text evidence="2">Belongs to the plant DMP1 protein family.</text>
</comment>
<sequence length="236" mass="25669">MADAIVGIPHGPHSEVMELERSPPRDVNSRPPTPPPAPRQTTAIDKTLSTVTNLSKLLPTGTVLAFQSLSPSFSNRGSCHTSNVYLTAVLIGICSLSCIFFSFTDSVVGLDGKLYHGIATWRGFYIFNYDGSDEEQDKVLKDMSRMRIRPVDFVHAFFSVLVFLTVTLSDASVQSCFFSDAGANAKELLINLPLGVGFLSTMVFMIFPTYRRGIGYSDLTPRVTPTADGTSPSTTT</sequence>
<keyword evidence="4 7" id="KW-1133">Transmembrane helix</keyword>
<evidence type="ECO:0000256" key="5">
    <source>
        <dbReference type="ARBA" id="ARBA00023136"/>
    </source>
</evidence>
<feature type="compositionally biased region" description="Basic and acidic residues" evidence="6">
    <location>
        <begin position="12"/>
        <end position="28"/>
    </location>
</feature>
<comment type="subcellular location">
    <subcellularLocation>
        <location evidence="1">Membrane</location>
        <topology evidence="1">Multi-pass membrane protein</topology>
    </subcellularLocation>
</comment>
<feature type="region of interest" description="Disordered" evidence="6">
    <location>
        <begin position="1"/>
        <end position="41"/>
    </location>
</feature>
<keyword evidence="5 7" id="KW-0472">Membrane</keyword>
<protein>
    <submittedName>
        <fullName evidence="8">Uncharacterized protein</fullName>
    </submittedName>
</protein>
<dbReference type="AlphaFoldDB" id="A0A843XXY0"/>
<keyword evidence="3 7" id="KW-0812">Transmembrane</keyword>
<feature type="transmembrane region" description="Helical" evidence="7">
    <location>
        <begin position="188"/>
        <end position="207"/>
    </location>
</feature>
<evidence type="ECO:0000313" key="8">
    <source>
        <dbReference type="EMBL" id="MQM23545.1"/>
    </source>
</evidence>
<dbReference type="GO" id="GO:0010256">
    <property type="term" value="P:endomembrane system organization"/>
    <property type="evidence" value="ECO:0007669"/>
    <property type="project" value="TreeGrafter"/>
</dbReference>
<reference evidence="8" key="1">
    <citation type="submission" date="2017-07" db="EMBL/GenBank/DDBJ databases">
        <title>Taro Niue Genome Assembly and Annotation.</title>
        <authorList>
            <person name="Atibalentja N."/>
            <person name="Keating K."/>
            <person name="Fields C.J."/>
        </authorList>
    </citation>
    <scope>NUCLEOTIDE SEQUENCE</scope>
    <source>
        <strain evidence="8">Niue_2</strain>
        <tissue evidence="8">Leaf</tissue>
    </source>
</reference>
<dbReference type="GO" id="GO:0005737">
    <property type="term" value="C:cytoplasm"/>
    <property type="evidence" value="ECO:0007669"/>
    <property type="project" value="UniProtKB-ARBA"/>
</dbReference>
<evidence type="ECO:0000313" key="9">
    <source>
        <dbReference type="Proteomes" id="UP000652761"/>
    </source>
</evidence>
<dbReference type="Pfam" id="PF05078">
    <property type="entry name" value="DUF679"/>
    <property type="match status" value="1"/>
</dbReference>
<evidence type="ECO:0000256" key="7">
    <source>
        <dbReference type="SAM" id="Phobius"/>
    </source>
</evidence>
<dbReference type="EMBL" id="NMUH01016773">
    <property type="protein sequence ID" value="MQM23545.1"/>
    <property type="molecule type" value="Genomic_DNA"/>
</dbReference>
<evidence type="ECO:0000256" key="6">
    <source>
        <dbReference type="SAM" id="MobiDB-lite"/>
    </source>
</evidence>
<comment type="caution">
    <text evidence="8">The sequence shown here is derived from an EMBL/GenBank/DDBJ whole genome shotgun (WGS) entry which is preliminary data.</text>
</comment>
<organism evidence="8 9">
    <name type="scientific">Colocasia esculenta</name>
    <name type="common">Wild taro</name>
    <name type="synonym">Arum esculentum</name>
    <dbReference type="NCBI Taxonomy" id="4460"/>
    <lineage>
        <taxon>Eukaryota</taxon>
        <taxon>Viridiplantae</taxon>
        <taxon>Streptophyta</taxon>
        <taxon>Embryophyta</taxon>
        <taxon>Tracheophyta</taxon>
        <taxon>Spermatophyta</taxon>
        <taxon>Magnoliopsida</taxon>
        <taxon>Liliopsida</taxon>
        <taxon>Araceae</taxon>
        <taxon>Aroideae</taxon>
        <taxon>Colocasieae</taxon>
        <taxon>Colocasia</taxon>
    </lineage>
</organism>
<dbReference type="Proteomes" id="UP000652761">
    <property type="component" value="Unassembled WGS sequence"/>
</dbReference>
<keyword evidence="9" id="KW-1185">Reference proteome</keyword>
<dbReference type="PANTHER" id="PTHR31621">
    <property type="entry name" value="PROTEIN DMP3"/>
    <property type="match status" value="1"/>
</dbReference>
<evidence type="ECO:0000256" key="4">
    <source>
        <dbReference type="ARBA" id="ARBA00022989"/>
    </source>
</evidence>
<proteinExistence type="inferred from homology"/>
<name>A0A843XXY0_COLES</name>
<feature type="transmembrane region" description="Helical" evidence="7">
    <location>
        <begin position="84"/>
        <end position="103"/>
    </location>
</feature>
<feature type="transmembrane region" description="Helical" evidence="7">
    <location>
        <begin position="151"/>
        <end position="168"/>
    </location>
</feature>
<dbReference type="GO" id="GO:0016020">
    <property type="term" value="C:membrane"/>
    <property type="evidence" value="ECO:0007669"/>
    <property type="project" value="UniProtKB-SubCell"/>
</dbReference>
<dbReference type="OrthoDB" id="657601at2759"/>
<dbReference type="InterPro" id="IPR007770">
    <property type="entry name" value="DMP"/>
</dbReference>
<dbReference type="PANTHER" id="PTHR31621:SF5">
    <property type="entry name" value="PROTEIN DMP10"/>
    <property type="match status" value="1"/>
</dbReference>
<accession>A0A843XXY0</accession>
<gene>
    <name evidence="8" type="ORF">Taro_056611</name>
</gene>